<proteinExistence type="predicted"/>
<protein>
    <submittedName>
        <fullName evidence="1">Uncharacterized protein</fullName>
    </submittedName>
</protein>
<dbReference type="Proteomes" id="UP000885364">
    <property type="component" value="Unassembled WGS sequence"/>
</dbReference>
<dbReference type="AlphaFoldDB" id="A0A344SMD4"/>
<comment type="caution">
    <text evidence="1">The sequence shown here is derived from an EMBL/GenBank/DDBJ whole genome shotgun (WGS) entry which is preliminary data.</text>
</comment>
<reference evidence="2" key="1">
    <citation type="submission" date="2018-07" db="EMBL/GenBank/DDBJ databases">
        <authorList>
            <consortium name="GenomeTrakr network: Whole genome sequencing for foodborne pathogen traceback"/>
        </authorList>
    </citation>
    <scope>NUCLEOTIDE SEQUENCE [LARGE SCALE GENOMIC DNA]</scope>
    <source>
        <strain evidence="2">FDA00013282</strain>
    </source>
</reference>
<reference evidence="1" key="2">
    <citation type="submission" date="2018-11" db="EMBL/GenBank/DDBJ databases">
        <authorList>
            <consortium name="PulseNet: The National Subtyping Network for Foodborne Disease Surveillance"/>
            <person name="Tarr C.L."/>
            <person name="Trees E."/>
            <person name="Katz L.S."/>
            <person name="Carleton-Romer H.A."/>
            <person name="Stroika S."/>
            <person name="Kucerova Z."/>
            <person name="Roache K.F."/>
            <person name="Sabol A.L."/>
            <person name="Besser J."/>
            <person name="Gerner-Smidt P."/>
        </authorList>
    </citation>
    <scope>NUCLEOTIDE SEQUENCE [LARGE SCALE GENOMIC DNA]</scope>
    <source>
        <strain evidence="1">PNUSAS059688</strain>
    </source>
</reference>
<dbReference type="Proteomes" id="UP000885264">
    <property type="component" value="Unassembled WGS sequence"/>
</dbReference>
<name>A0A344SMD4_SALER</name>
<accession>A0A344SMD4</accession>
<dbReference type="EMBL" id="RTRY01000034">
    <property type="protein sequence ID" value="MJX49486.1"/>
    <property type="molecule type" value="Genomic_DNA"/>
</dbReference>
<organism evidence="1">
    <name type="scientific">Salmonella enterica</name>
    <name type="common">Salmonella choleraesuis</name>
    <dbReference type="NCBI Taxonomy" id="28901"/>
    <lineage>
        <taxon>Bacteria</taxon>
        <taxon>Pseudomonadati</taxon>
        <taxon>Pseudomonadota</taxon>
        <taxon>Gammaproteobacteria</taxon>
        <taxon>Enterobacterales</taxon>
        <taxon>Enterobacteriaceae</taxon>
        <taxon>Salmonella</taxon>
    </lineage>
</organism>
<gene>
    <name evidence="2" type="ORF">DTA53_22225</name>
    <name evidence="1" type="ORF">EEM47_12115</name>
</gene>
<sequence length="155" mass="18308">MKRATVIVLIFLFIGKCNGTQFNDIYKVCNIEHINNIEIIYYPVYINTYTAMSDKELQLRYIYKLEIINIRESPEYGEILKMLNIKYVNGNKKSDIRWGVRISSEDNKFCQLYFDGFGKYGKINDTNVSFEKNNIIEWVRKKAPLFVEYDNLLSG</sequence>
<dbReference type="EMBL" id="ROVY01000034">
    <property type="protein sequence ID" value="MHI22598.1"/>
    <property type="molecule type" value="Genomic_DNA"/>
</dbReference>
<evidence type="ECO:0000313" key="2">
    <source>
        <dbReference type="EMBL" id="MJX49486.1"/>
    </source>
</evidence>
<evidence type="ECO:0000313" key="1">
    <source>
        <dbReference type="EMBL" id="MHI22598.1"/>
    </source>
</evidence>